<dbReference type="InterPro" id="IPR018060">
    <property type="entry name" value="HTH_AraC"/>
</dbReference>
<dbReference type="SUPFAM" id="SSF46689">
    <property type="entry name" value="Homeodomain-like"/>
    <property type="match status" value="2"/>
</dbReference>
<dbReference type="STRING" id="228230.RMCC_4853"/>
<organism evidence="5 6">
    <name type="scientific">Mycolicibacterium canariasense</name>
    <name type="common">Mycobacterium canariasense</name>
    <dbReference type="NCBI Taxonomy" id="228230"/>
    <lineage>
        <taxon>Bacteria</taxon>
        <taxon>Bacillati</taxon>
        <taxon>Actinomycetota</taxon>
        <taxon>Actinomycetes</taxon>
        <taxon>Mycobacteriales</taxon>
        <taxon>Mycobacteriaceae</taxon>
        <taxon>Mycolicibacterium</taxon>
    </lineage>
</organism>
<accession>A0A100WH23</accession>
<dbReference type="Pfam" id="PF01965">
    <property type="entry name" value="DJ-1_PfpI"/>
    <property type="match status" value="1"/>
</dbReference>
<keyword evidence="6" id="KW-1185">Reference proteome</keyword>
<dbReference type="InterPro" id="IPR002818">
    <property type="entry name" value="DJ-1/PfpI"/>
</dbReference>
<dbReference type="EMBL" id="BCSY01000076">
    <property type="protein sequence ID" value="GAS97888.1"/>
    <property type="molecule type" value="Genomic_DNA"/>
</dbReference>
<reference evidence="6" key="1">
    <citation type="journal article" date="2016" name="Genome Announc.">
        <title>Draft Genome Sequences of Five Rapidly Growing Mycobacterium Species, M. thermoresistibile, M. fortuitum subsp. acetamidolyticum, M. canariasense, M. brisbanense, and M. novocastrense.</title>
        <authorList>
            <person name="Katahira K."/>
            <person name="Ogura Y."/>
            <person name="Gotoh Y."/>
            <person name="Hayashi T."/>
        </authorList>
    </citation>
    <scope>NUCLEOTIDE SEQUENCE [LARGE SCALE GENOMIC DNA]</scope>
    <source>
        <strain evidence="6">JCM15298</strain>
    </source>
</reference>
<dbReference type="GO" id="GO:0003700">
    <property type="term" value="F:DNA-binding transcription factor activity"/>
    <property type="evidence" value="ECO:0007669"/>
    <property type="project" value="InterPro"/>
</dbReference>
<dbReference type="SMART" id="SM00342">
    <property type="entry name" value="HTH_ARAC"/>
    <property type="match status" value="1"/>
</dbReference>
<dbReference type="PANTHER" id="PTHR43130">
    <property type="entry name" value="ARAC-FAMILY TRANSCRIPTIONAL REGULATOR"/>
    <property type="match status" value="1"/>
</dbReference>
<protein>
    <submittedName>
        <fullName evidence="5">Putative transcriptional regulator</fullName>
    </submittedName>
</protein>
<reference evidence="6" key="2">
    <citation type="submission" date="2016-02" db="EMBL/GenBank/DDBJ databases">
        <title>Draft genome sequence of five rapidly growing Mycobacterium species.</title>
        <authorList>
            <person name="Katahira K."/>
            <person name="Gotou Y."/>
            <person name="Iida K."/>
            <person name="Ogura Y."/>
            <person name="Hayashi T."/>
        </authorList>
    </citation>
    <scope>NUCLEOTIDE SEQUENCE [LARGE SCALE GENOMIC DNA]</scope>
    <source>
        <strain evidence="6">JCM15298</strain>
    </source>
</reference>
<dbReference type="OrthoDB" id="3992151at2"/>
<dbReference type="Proteomes" id="UP000069443">
    <property type="component" value="Unassembled WGS sequence"/>
</dbReference>
<dbReference type="InterPro" id="IPR052158">
    <property type="entry name" value="INH-QAR"/>
</dbReference>
<dbReference type="InterPro" id="IPR018062">
    <property type="entry name" value="HTH_AraC-typ_CS"/>
</dbReference>
<keyword evidence="3" id="KW-0804">Transcription</keyword>
<dbReference type="PROSITE" id="PS01124">
    <property type="entry name" value="HTH_ARAC_FAMILY_2"/>
    <property type="match status" value="1"/>
</dbReference>
<keyword evidence="2" id="KW-0238">DNA-binding</keyword>
<dbReference type="CDD" id="cd03137">
    <property type="entry name" value="GATase1_AraC_1"/>
    <property type="match status" value="1"/>
</dbReference>
<dbReference type="Pfam" id="PF12833">
    <property type="entry name" value="HTH_18"/>
    <property type="match status" value="1"/>
</dbReference>
<dbReference type="RefSeq" id="WP_062658704.1">
    <property type="nucleotide sequence ID" value="NZ_BCSY01000076.1"/>
</dbReference>
<proteinExistence type="predicted"/>
<dbReference type="InterPro" id="IPR029062">
    <property type="entry name" value="Class_I_gatase-like"/>
</dbReference>
<dbReference type="GO" id="GO:0043565">
    <property type="term" value="F:sequence-specific DNA binding"/>
    <property type="evidence" value="ECO:0007669"/>
    <property type="project" value="InterPro"/>
</dbReference>
<comment type="caution">
    <text evidence="5">The sequence shown here is derived from an EMBL/GenBank/DDBJ whole genome shotgun (WGS) entry which is preliminary data.</text>
</comment>
<evidence type="ECO:0000256" key="2">
    <source>
        <dbReference type="ARBA" id="ARBA00023125"/>
    </source>
</evidence>
<dbReference type="PANTHER" id="PTHR43130:SF3">
    <property type="entry name" value="HTH-TYPE TRANSCRIPTIONAL REGULATOR RV1931C"/>
    <property type="match status" value="1"/>
</dbReference>
<evidence type="ECO:0000256" key="3">
    <source>
        <dbReference type="ARBA" id="ARBA00023163"/>
    </source>
</evidence>
<dbReference type="SUPFAM" id="SSF52317">
    <property type="entry name" value="Class I glutamine amidotransferase-like"/>
    <property type="match status" value="1"/>
</dbReference>
<dbReference type="Gene3D" id="1.10.10.60">
    <property type="entry name" value="Homeodomain-like"/>
    <property type="match status" value="1"/>
</dbReference>
<dbReference type="PROSITE" id="PS00041">
    <property type="entry name" value="HTH_ARAC_FAMILY_1"/>
    <property type="match status" value="1"/>
</dbReference>
<keyword evidence="1" id="KW-0805">Transcription regulation</keyword>
<dbReference type="Gene3D" id="3.40.50.880">
    <property type="match status" value="1"/>
</dbReference>
<dbReference type="AlphaFoldDB" id="A0A100WH23"/>
<evidence type="ECO:0000256" key="1">
    <source>
        <dbReference type="ARBA" id="ARBA00023015"/>
    </source>
</evidence>
<evidence type="ECO:0000313" key="6">
    <source>
        <dbReference type="Proteomes" id="UP000069443"/>
    </source>
</evidence>
<evidence type="ECO:0000313" key="5">
    <source>
        <dbReference type="EMBL" id="GAS97888.1"/>
    </source>
</evidence>
<feature type="domain" description="HTH araC/xylS-type" evidence="4">
    <location>
        <begin position="219"/>
        <end position="317"/>
    </location>
</feature>
<gene>
    <name evidence="5" type="ORF">RMCC_4853</name>
</gene>
<sequence>MIICVLGCEQVLGFELMMPGQVFGMANVALAEEPSEPPRYDVRIAAAGRAVSTTTDWGAVDIRTHFGLDEVATADVVIVPGTRDFLDRPDPEVVEALRAAFAAGARIGSVCVGAFTLAAAGLLTGRRATTHWQWAGELARRHHDVEVDASAMFIDDGDILTSAGGAAGLDLCLHLIRQDAGSDLAGRTARRLVLLSWRDGGQTPFIEPARPQNDSHPLSATIRWMADNVLEPLDLESIAGHASMSVRSLNRHFREQLGTTPIQLLLQMRIDRARRLLESTRLPMDRVAEQAGFASHAALRYHFVRSVGVPPLRYRSSHAPVD</sequence>
<evidence type="ECO:0000259" key="4">
    <source>
        <dbReference type="PROSITE" id="PS01124"/>
    </source>
</evidence>
<name>A0A100WH23_MYCCR</name>
<dbReference type="InterPro" id="IPR009057">
    <property type="entry name" value="Homeodomain-like_sf"/>
</dbReference>